<feature type="active site" description="Proton acceptor; specific for (R)-substrate epimerization" evidence="5">
    <location>
        <position position="163"/>
    </location>
</feature>
<evidence type="ECO:0000256" key="7">
    <source>
        <dbReference type="RuleBase" id="RU366006"/>
    </source>
</evidence>
<dbReference type="SFLD" id="SFLDF00009">
    <property type="entry name" value="o-succinylbenzoate_synthase"/>
    <property type="match status" value="1"/>
</dbReference>
<dbReference type="InterPro" id="IPR036849">
    <property type="entry name" value="Enolase-like_C_sf"/>
</dbReference>
<dbReference type="STRING" id="1045773.SAMN05216555_101195"/>
<evidence type="ECO:0000256" key="4">
    <source>
        <dbReference type="ARBA" id="ARBA00023235"/>
    </source>
</evidence>
<dbReference type="InterPro" id="IPR034603">
    <property type="entry name" value="Dipeptide_epimerase"/>
</dbReference>
<dbReference type="OrthoDB" id="9796450at2"/>
<dbReference type="AlphaFoldDB" id="A0A1G8IBT2"/>
<dbReference type="GO" id="GO:0006518">
    <property type="term" value="P:peptide metabolic process"/>
    <property type="evidence" value="ECO:0007669"/>
    <property type="project" value="UniProtKB-ARBA"/>
</dbReference>
<dbReference type="InterPro" id="IPR034593">
    <property type="entry name" value="DgoD-like"/>
</dbReference>
<dbReference type="EC" id="5.1.1.-" evidence="7"/>
<dbReference type="Pfam" id="PF13378">
    <property type="entry name" value="MR_MLE_C"/>
    <property type="match status" value="1"/>
</dbReference>
<dbReference type="FunFam" id="3.30.390.10:FF:000009">
    <property type="entry name" value="Hydrophobic dipeptide epimerase"/>
    <property type="match status" value="1"/>
</dbReference>
<feature type="binding site" evidence="6">
    <location>
        <position position="243"/>
    </location>
    <ligand>
        <name>Mg(2+)</name>
        <dbReference type="ChEBI" id="CHEBI:18420"/>
    </ligand>
</feature>
<dbReference type="Gene3D" id="3.30.390.10">
    <property type="entry name" value="Enolase-like, N-terminal domain"/>
    <property type="match status" value="1"/>
</dbReference>
<evidence type="ECO:0000313" key="10">
    <source>
        <dbReference type="Proteomes" id="UP000182130"/>
    </source>
</evidence>
<protein>
    <recommendedName>
        <fullName evidence="7">Dipeptide epimerase</fullName>
        <ecNumber evidence="7">5.1.1.-</ecNumber>
    </recommendedName>
</protein>
<organism evidence="9 10">
    <name type="scientific">Arthrobacter cupressi</name>
    <dbReference type="NCBI Taxonomy" id="1045773"/>
    <lineage>
        <taxon>Bacteria</taxon>
        <taxon>Bacillati</taxon>
        <taxon>Actinomycetota</taxon>
        <taxon>Actinomycetes</taxon>
        <taxon>Micrococcales</taxon>
        <taxon>Micrococcaceae</taxon>
        <taxon>Arthrobacter</taxon>
    </lineage>
</organism>
<dbReference type="SFLD" id="SFLDG00180">
    <property type="entry name" value="muconate_cycloisomerase"/>
    <property type="match status" value="1"/>
</dbReference>
<dbReference type="SUPFAM" id="SSF51604">
    <property type="entry name" value="Enolase C-terminal domain-like"/>
    <property type="match status" value="1"/>
</dbReference>
<evidence type="ECO:0000313" key="9">
    <source>
        <dbReference type="EMBL" id="SDI16395.1"/>
    </source>
</evidence>
<dbReference type="InterPro" id="IPR013342">
    <property type="entry name" value="Mandelate_racemase_C"/>
</dbReference>
<dbReference type="CDD" id="cd03319">
    <property type="entry name" value="L-Ala-DL-Glu_epimerase"/>
    <property type="match status" value="1"/>
</dbReference>
<dbReference type="RefSeq" id="WP_074586203.1">
    <property type="nucleotide sequence ID" value="NZ_FNEI01000001.1"/>
</dbReference>
<dbReference type="SUPFAM" id="SSF54826">
    <property type="entry name" value="Enolase N-terminal domain-like"/>
    <property type="match status" value="1"/>
</dbReference>
<name>A0A1G8IBT2_9MICC</name>
<feature type="domain" description="Mandelate racemase/muconate lactonizing enzyme C-terminal" evidence="8">
    <location>
        <begin position="142"/>
        <end position="239"/>
    </location>
</feature>
<evidence type="ECO:0000256" key="2">
    <source>
        <dbReference type="ARBA" id="ARBA00022723"/>
    </source>
</evidence>
<sequence>MKITKATITRIDVPLKEPFVVAYDTYATMPSIVLALETDDGLVGYGESVPDAHVTGETPGGAVEALRTELLPAVVGLDPFDITAIHQRMDSAMKNNGSAKAAVDIACWDLAGKAAGRPVYSLLGGRKPENPTIARVMSILAPEVLAEQAVRAREEGFRHLKMKLGGKDGLDVERVRAVRAAIGHDLAIRVDANQGWGDPATAIAMIRELEPFGIDWVEQPIRADDVDGFELIRAQVSVRLMADEAVVTQGDLARFVKARSVDMVNLKLQKSGGIRACHRLATQAELAGFSVQIGSMLETSIASAAGYHLALAHPAIVSTELSGPVKFSREPGNLEFRIPEVLVSDKPGLGVDVDPDVLDDLAVARFEVGA</sequence>
<dbReference type="PANTHER" id="PTHR48080:SF3">
    <property type="entry name" value="ENOLASE SUPERFAMILY MEMBER DDB_G0284701"/>
    <property type="match status" value="1"/>
</dbReference>
<dbReference type="GO" id="GO:0016855">
    <property type="term" value="F:racemase and epimerase activity, acting on amino acids and derivatives"/>
    <property type="evidence" value="ECO:0007669"/>
    <property type="project" value="UniProtKB-UniRule"/>
</dbReference>
<keyword evidence="2 6" id="KW-0479">Metal-binding</keyword>
<dbReference type="Gene3D" id="3.20.20.120">
    <property type="entry name" value="Enolase-like C-terminal domain"/>
    <property type="match status" value="1"/>
</dbReference>
<comment type="cofactor">
    <cofactor evidence="6 7">
        <name>Mg(2+)</name>
        <dbReference type="ChEBI" id="CHEBI:18420"/>
    </cofactor>
    <text evidence="6 7">Binds 1 Mg(2+) ion per subunit.</text>
</comment>
<evidence type="ECO:0000259" key="8">
    <source>
        <dbReference type="SMART" id="SM00922"/>
    </source>
</evidence>
<dbReference type="SFLD" id="SFLDS00001">
    <property type="entry name" value="Enolase"/>
    <property type="match status" value="1"/>
</dbReference>
<evidence type="ECO:0000256" key="6">
    <source>
        <dbReference type="PIRSR" id="PIRSR634603-3"/>
    </source>
</evidence>
<keyword evidence="3 6" id="KW-0460">Magnesium</keyword>
<feature type="binding site" evidence="6">
    <location>
        <position position="218"/>
    </location>
    <ligand>
        <name>Mg(2+)</name>
        <dbReference type="ChEBI" id="CHEBI:18420"/>
    </ligand>
</feature>
<keyword evidence="4 7" id="KW-0413">Isomerase</keyword>
<dbReference type="Proteomes" id="UP000182130">
    <property type="component" value="Unassembled WGS sequence"/>
</dbReference>
<evidence type="ECO:0000256" key="1">
    <source>
        <dbReference type="ARBA" id="ARBA00008031"/>
    </source>
</evidence>
<dbReference type="GO" id="GO:0000287">
    <property type="term" value="F:magnesium ion binding"/>
    <property type="evidence" value="ECO:0007669"/>
    <property type="project" value="UniProtKB-ARBA"/>
</dbReference>
<evidence type="ECO:0000256" key="5">
    <source>
        <dbReference type="PIRSR" id="PIRSR634603-1"/>
    </source>
</evidence>
<comment type="similarity">
    <text evidence="1 7">Belongs to the mandelate racemase/muconate lactonizing enzyme family.</text>
</comment>
<dbReference type="PANTHER" id="PTHR48080">
    <property type="entry name" value="D-GALACTONATE DEHYDRATASE-RELATED"/>
    <property type="match status" value="1"/>
</dbReference>
<dbReference type="EMBL" id="FNEI01000001">
    <property type="protein sequence ID" value="SDI16395.1"/>
    <property type="molecule type" value="Genomic_DNA"/>
</dbReference>
<dbReference type="SMART" id="SM00922">
    <property type="entry name" value="MR_MLE"/>
    <property type="match status" value="1"/>
</dbReference>
<reference evidence="10" key="1">
    <citation type="submission" date="2016-10" db="EMBL/GenBank/DDBJ databases">
        <authorList>
            <person name="Varghese N."/>
            <person name="Submissions S."/>
        </authorList>
    </citation>
    <scope>NUCLEOTIDE SEQUENCE [LARGE SCALE GENOMIC DNA]</scope>
    <source>
        <strain evidence="10">CGMCC 1.10783</strain>
    </source>
</reference>
<feature type="binding site" evidence="6">
    <location>
        <position position="191"/>
    </location>
    <ligand>
        <name>Mg(2+)</name>
        <dbReference type="ChEBI" id="CHEBI:18420"/>
    </ligand>
</feature>
<evidence type="ECO:0000256" key="3">
    <source>
        <dbReference type="ARBA" id="ARBA00022842"/>
    </source>
</evidence>
<dbReference type="Pfam" id="PF02746">
    <property type="entry name" value="MR_MLE_N"/>
    <property type="match status" value="1"/>
</dbReference>
<keyword evidence="10" id="KW-1185">Reference proteome</keyword>
<proteinExistence type="inferred from homology"/>
<dbReference type="InterPro" id="IPR013341">
    <property type="entry name" value="Mandelate_racemase_N_dom"/>
</dbReference>
<gene>
    <name evidence="9" type="ORF">SAMN05216555_101195</name>
</gene>
<dbReference type="InterPro" id="IPR029065">
    <property type="entry name" value="Enolase_C-like"/>
</dbReference>
<dbReference type="InterPro" id="IPR029017">
    <property type="entry name" value="Enolase-like_N"/>
</dbReference>
<feature type="active site" description="Proton acceptor; specific for (S)-substrate epimerization" evidence="5">
    <location>
        <position position="267"/>
    </location>
</feature>
<accession>A0A1G8IBT2</accession>